<dbReference type="EMBL" id="CP158357">
    <property type="protein sequence ID" value="XBX79923.1"/>
    <property type="molecule type" value="Genomic_DNA"/>
</dbReference>
<accession>A0AAU7W390</accession>
<dbReference type="AlphaFoldDB" id="A0AAU7W390"/>
<reference evidence="1" key="1">
    <citation type="submission" date="2024-06" db="EMBL/GenBank/DDBJ databases">
        <title>Draft genome sequence of Microbacterium sp. strain A8/3-1, isolated from Oxytropis tragacanthoides Fisch. ex DC. Root nodules in the Altai region of Russia.</title>
        <authorList>
            <person name="Sazanova A."/>
            <person name="Guro P."/>
            <person name="Kuznetsova I."/>
            <person name="Belimov A."/>
            <person name="Safronova V."/>
        </authorList>
    </citation>
    <scope>NUCLEOTIDE SEQUENCE</scope>
    <source>
        <strain evidence="1">A8/3-1</strain>
    </source>
</reference>
<protein>
    <recommendedName>
        <fullName evidence="2">Polymerase nucleotidyl transferase domain-containing protein</fullName>
    </recommendedName>
</protein>
<name>A0AAU7W390_9MICO</name>
<organism evidence="1">
    <name type="scientific">Microbacterium sp. A8/3-1</name>
    <dbReference type="NCBI Taxonomy" id="3160749"/>
    <lineage>
        <taxon>Bacteria</taxon>
        <taxon>Bacillati</taxon>
        <taxon>Actinomycetota</taxon>
        <taxon>Actinomycetes</taxon>
        <taxon>Micrococcales</taxon>
        <taxon>Microbacteriaceae</taxon>
        <taxon>Microbacterium</taxon>
    </lineage>
</organism>
<evidence type="ECO:0008006" key="2">
    <source>
        <dbReference type="Google" id="ProtNLM"/>
    </source>
</evidence>
<dbReference type="RefSeq" id="WP_350352831.1">
    <property type="nucleotide sequence ID" value="NZ_CP158357.1"/>
</dbReference>
<sequence>MSGSLVEGFGNANSDIDLHIIHAGESPRVASAIGLRVGMYVDCEYVSEGSLGALAEQMTSIVGDRRSRSSLENVIRYYRLATGIPLVVSQSASRALEPFTASTACKVSADFARARFRDCLARAWLACALEHDRAARMLLREADSWLAAARLADDGEGYPSNKWNGEKAARRYGRGSVRFIEVMGYLNYSEPDVGKAIARRRELIADVSESPLVELSLAPAVTLLESAAGTVVTTPHRTVKTLSQEMSTLLVGLAGGDSWRAATDTRAGELGLIPEYYRIAIGADAAELRRVGILEVSGE</sequence>
<proteinExistence type="predicted"/>
<gene>
    <name evidence="1" type="ORF">ABS642_07530</name>
</gene>
<evidence type="ECO:0000313" key="1">
    <source>
        <dbReference type="EMBL" id="XBX79923.1"/>
    </source>
</evidence>